<keyword evidence="1" id="KW-1133">Transmembrane helix</keyword>
<evidence type="ECO:0000313" key="2">
    <source>
        <dbReference type="EMBL" id="MBZ5752410.1"/>
    </source>
</evidence>
<evidence type="ECO:0000256" key="1">
    <source>
        <dbReference type="SAM" id="Phobius"/>
    </source>
</evidence>
<keyword evidence="1" id="KW-0472">Membrane</keyword>
<dbReference type="Proteomes" id="UP001165287">
    <property type="component" value="Unassembled WGS sequence"/>
</dbReference>
<protein>
    <submittedName>
        <fullName evidence="2">Uncharacterized protein</fullName>
    </submittedName>
</protein>
<proteinExistence type="predicted"/>
<comment type="caution">
    <text evidence="2">The sequence shown here is derived from an EMBL/GenBank/DDBJ whole genome shotgun (WGS) entry which is preliminary data.</text>
</comment>
<keyword evidence="1" id="KW-0812">Transmembrane</keyword>
<name>A0ABS7UWV2_9BACI</name>
<keyword evidence="3" id="KW-1185">Reference proteome</keyword>
<sequence length="134" mass="15158">MNSKVKKVLFWSAITTPMVFGVYFLLGGYSALAAGPHGHGPREMGLRGDFGGHHMMYSHHHGGGFSWWGLLLFLIIGIAVLVLFVKWLRKKAKATSMQQFIDTSIMNSHKPMMNQNESILDQWEKNIVNKKENL</sequence>
<gene>
    <name evidence="2" type="ORF">K9V48_19670</name>
</gene>
<accession>A0ABS7UWV2</accession>
<dbReference type="RefSeq" id="WP_224140865.1">
    <property type="nucleotide sequence ID" value="NZ_JAIQUM010000054.1"/>
</dbReference>
<dbReference type="EMBL" id="JAIQUM010000054">
    <property type="protein sequence ID" value="MBZ5752410.1"/>
    <property type="molecule type" value="Genomic_DNA"/>
</dbReference>
<organism evidence="2 3">
    <name type="scientific">Metabacillus rhizolycopersici</name>
    <dbReference type="NCBI Taxonomy" id="2875709"/>
    <lineage>
        <taxon>Bacteria</taxon>
        <taxon>Bacillati</taxon>
        <taxon>Bacillota</taxon>
        <taxon>Bacilli</taxon>
        <taxon>Bacillales</taxon>
        <taxon>Bacillaceae</taxon>
        <taxon>Metabacillus</taxon>
    </lineage>
</organism>
<feature type="transmembrane region" description="Helical" evidence="1">
    <location>
        <begin position="9"/>
        <end position="32"/>
    </location>
</feature>
<feature type="transmembrane region" description="Helical" evidence="1">
    <location>
        <begin position="65"/>
        <end position="88"/>
    </location>
</feature>
<reference evidence="2" key="1">
    <citation type="submission" date="2024-05" db="EMBL/GenBank/DDBJ databases">
        <title>Metabacillus sp. nov., isolated from the rhizosphere soil of tomato plants.</title>
        <authorList>
            <person name="Ma R."/>
        </authorList>
    </citation>
    <scope>NUCLEOTIDE SEQUENCE</scope>
    <source>
        <strain evidence="2">DBTR6</strain>
    </source>
</reference>
<evidence type="ECO:0000313" key="3">
    <source>
        <dbReference type="Proteomes" id="UP001165287"/>
    </source>
</evidence>